<organism evidence="4 6">
    <name type="scientific">Xenorhabdus hominickii</name>
    <dbReference type="NCBI Taxonomy" id="351679"/>
    <lineage>
        <taxon>Bacteria</taxon>
        <taxon>Pseudomonadati</taxon>
        <taxon>Pseudomonadota</taxon>
        <taxon>Gammaproteobacteria</taxon>
        <taxon>Enterobacterales</taxon>
        <taxon>Morganellaceae</taxon>
        <taxon>Xenorhabdus</taxon>
    </lineage>
</organism>
<proteinExistence type="predicted"/>
<evidence type="ECO:0000313" key="6">
    <source>
        <dbReference type="Proteomes" id="UP000225433"/>
    </source>
</evidence>
<evidence type="ECO:0000313" key="5">
    <source>
        <dbReference type="Proteomes" id="UP000094600"/>
    </source>
</evidence>
<keyword evidence="2" id="KW-0732">Signal</keyword>
<dbReference type="EMBL" id="NJAI01000007">
    <property type="protein sequence ID" value="PHM52940.1"/>
    <property type="molecule type" value="Genomic_DNA"/>
</dbReference>
<dbReference type="Proteomes" id="UP000225433">
    <property type="component" value="Unassembled WGS sequence"/>
</dbReference>
<reference evidence="3 5" key="1">
    <citation type="submission" date="2016-06" db="EMBL/GenBank/DDBJ databases">
        <title>Bacterial characters and pathogenicity of Xenorhabdus hominickii from an entomopathogenic nematode, Steinernema monticolum.</title>
        <authorList>
            <person name="Park Y."/>
            <person name="Kim Y."/>
        </authorList>
    </citation>
    <scope>NUCLEOTIDE SEQUENCE [LARGE SCALE GENOMIC DNA]</scope>
    <source>
        <strain evidence="3 5">ANU1</strain>
    </source>
</reference>
<keyword evidence="5" id="KW-1185">Reference proteome</keyword>
<feature type="compositionally biased region" description="Basic and acidic residues" evidence="1">
    <location>
        <begin position="111"/>
        <end position="130"/>
    </location>
</feature>
<protein>
    <submittedName>
        <fullName evidence="4">Periplasmic protein</fullName>
    </submittedName>
</protein>
<dbReference type="KEGG" id="xho:A9255_07780"/>
<feature type="region of interest" description="Disordered" evidence="1">
    <location>
        <begin position="108"/>
        <end position="136"/>
    </location>
</feature>
<dbReference type="RefSeq" id="WP_069316211.1">
    <property type="nucleotide sequence ID" value="NZ_CAWNQJ010000101.1"/>
</dbReference>
<dbReference type="AlphaFoldDB" id="A0A2G0Q139"/>
<evidence type="ECO:0000313" key="4">
    <source>
        <dbReference type="EMBL" id="PHM52940.1"/>
    </source>
</evidence>
<evidence type="ECO:0000313" key="3">
    <source>
        <dbReference type="EMBL" id="AOM40490.1"/>
    </source>
</evidence>
<dbReference type="Proteomes" id="UP000094600">
    <property type="component" value="Chromosome"/>
</dbReference>
<accession>A0A2G0Q139</accession>
<evidence type="ECO:0000256" key="2">
    <source>
        <dbReference type="SAM" id="SignalP"/>
    </source>
</evidence>
<reference evidence="4 6" key="2">
    <citation type="journal article" date="2017" name="Nat. Microbiol.">
        <title>Natural product diversity associated with the nematode symbionts Photorhabdus and Xenorhabdus.</title>
        <authorList>
            <person name="Tobias N.J."/>
            <person name="Wolff H."/>
            <person name="Djahanschiri B."/>
            <person name="Grundmann F."/>
            <person name="Kronenwerth M."/>
            <person name="Shi Y.M."/>
            <person name="Simonyi S."/>
            <person name="Grun P."/>
            <person name="Shapiro-Ilan D."/>
            <person name="Pidot S.J."/>
            <person name="Stinear T.P."/>
            <person name="Ebersberger I."/>
            <person name="Bode H.B."/>
        </authorList>
    </citation>
    <scope>NUCLEOTIDE SEQUENCE [LARGE SCALE GENOMIC DNA]</scope>
    <source>
        <strain evidence="4 6">DSM 17903</strain>
    </source>
</reference>
<evidence type="ECO:0000256" key="1">
    <source>
        <dbReference type="SAM" id="MobiDB-lite"/>
    </source>
</evidence>
<sequence>MSIWNTSLLTIALFLVSASVGAASFDCTKAFSKTEKLICNTSVLSQADDALYVDYLQAKIATGNSDDFKKLVKQNWKLREKNCDTEKCLLDWYKKSTELYRLISANQPSSKGDEGKLHSYGESEAEKQADDNPDIPEVASKVHCDTYRGGRYEGFIFPPSLSGGRYSVDGVVCYEGRNITSWVAGEGMKVTSALIPNSKESLAIVTIEEKNPRSLKPKSSVRIIYVTQNGFRGKEDIIRQRYTEDPKTTLFNMKIVGYNREKGIVYFSVPAWAVSHAIHAFTIPFDNQYMNIKEKFITDGDLTFVNMSNLVGKPENNKYIGSLVVEQSEIREGEGRVYNEYLISPTGKRICELDTDVEDWKLYLPCKK</sequence>
<name>A0A2G0Q139_XENHO</name>
<feature type="chain" id="PRO_5013740000" evidence="2">
    <location>
        <begin position="23"/>
        <end position="368"/>
    </location>
</feature>
<dbReference type="EMBL" id="CP016176">
    <property type="protein sequence ID" value="AOM40490.1"/>
    <property type="molecule type" value="Genomic_DNA"/>
</dbReference>
<feature type="signal peptide" evidence="2">
    <location>
        <begin position="1"/>
        <end position="22"/>
    </location>
</feature>
<gene>
    <name evidence="3" type="ORF">A9255_07780</name>
    <name evidence="4" type="ORF">Xhom_03822</name>
</gene>